<keyword evidence="3" id="KW-0418">Kinase</keyword>
<sequence length="422" mass="47435">MRSLNIFVNKRHVATLHEEAATSGRPGYRLLYEDHVRPDEHISLTLPVSKKAYFFDDMPFCLKQNFPEGERLQKFLELRRYVDVSDDFGILSIIGQNMVGRVSVSPGKEPPNATTPIIALDEITKSGREHFERILLDYGSGQGVSGVQKKILAQTDPRAGKRDFSKRDPRTVLSEKFIIKGFVEEDFPALAENEFWTMRASQRSVINTANTHLSQDLSVIAVERFDTLPDSDNRLCLDEAGALMGFSNDQKYLASYEVVADAIYRFCGNKKADGLAFFSQLAFMVATQNGDAHLKNFAILSDGKAQPRLSPAYDLVSTCAYVDYGKGEFENPALTLDNERWEKHWWSLDALFQFGRYALELDEADMESVVGAIGKGLTDTVYEMQKAAKSPSFRDLIMPKMVEQWLNPFSGATHLPPGCVEK</sequence>
<dbReference type="RefSeq" id="WP_108619946.1">
    <property type="nucleotide sequence ID" value="NZ_CP028901.1"/>
</dbReference>
<evidence type="ECO:0000256" key="3">
    <source>
        <dbReference type="ARBA" id="ARBA00022777"/>
    </source>
</evidence>
<feature type="domain" description="HipA N-terminal subdomain 1" evidence="5">
    <location>
        <begin position="4"/>
        <end position="104"/>
    </location>
</feature>
<dbReference type="InterPro" id="IPR012893">
    <property type="entry name" value="HipA-like_C"/>
</dbReference>
<proteinExistence type="inferred from homology"/>
<dbReference type="Proteomes" id="UP000244571">
    <property type="component" value="Chromosome"/>
</dbReference>
<keyword evidence="2" id="KW-0808">Transferase</keyword>
<evidence type="ECO:0000259" key="4">
    <source>
        <dbReference type="Pfam" id="PF07804"/>
    </source>
</evidence>
<dbReference type="EMBL" id="CP028901">
    <property type="protein sequence ID" value="AWB32505.1"/>
    <property type="molecule type" value="Genomic_DNA"/>
</dbReference>
<comment type="similarity">
    <text evidence="1">Belongs to the HipA Ser/Thr kinase family.</text>
</comment>
<evidence type="ECO:0000313" key="6">
    <source>
        <dbReference type="EMBL" id="AWB32505.1"/>
    </source>
</evidence>
<evidence type="ECO:0000313" key="7">
    <source>
        <dbReference type="Proteomes" id="UP000244571"/>
    </source>
</evidence>
<evidence type="ECO:0008006" key="8">
    <source>
        <dbReference type="Google" id="ProtNLM"/>
    </source>
</evidence>
<dbReference type="PANTHER" id="PTHR37419">
    <property type="entry name" value="SERINE/THREONINE-PROTEIN KINASE TOXIN HIPA"/>
    <property type="match status" value="1"/>
</dbReference>
<dbReference type="InterPro" id="IPR052028">
    <property type="entry name" value="HipA_Ser/Thr_kinase"/>
</dbReference>
<dbReference type="PANTHER" id="PTHR37419:SF1">
    <property type="entry name" value="SERINE_THREONINE-PROTEIN KINASE TOXIN HIPA"/>
    <property type="match status" value="1"/>
</dbReference>
<dbReference type="GO" id="GO:0004674">
    <property type="term" value="F:protein serine/threonine kinase activity"/>
    <property type="evidence" value="ECO:0007669"/>
    <property type="project" value="TreeGrafter"/>
</dbReference>
<dbReference type="OrthoDB" id="9805913at2"/>
<dbReference type="AlphaFoldDB" id="A0A2R4XFC7"/>
<dbReference type="Pfam" id="PF13657">
    <property type="entry name" value="Couple_hipA"/>
    <property type="match status" value="1"/>
</dbReference>
<evidence type="ECO:0000256" key="2">
    <source>
        <dbReference type="ARBA" id="ARBA00022679"/>
    </source>
</evidence>
<feature type="domain" description="HipA-like C-terminal" evidence="4">
    <location>
        <begin position="144"/>
        <end position="373"/>
    </location>
</feature>
<gene>
    <name evidence="6" type="ORF">DBV39_00865</name>
</gene>
<keyword evidence="7" id="KW-1185">Reference proteome</keyword>
<organism evidence="6 7">
    <name type="scientific">Orrella marina</name>
    <dbReference type="NCBI Taxonomy" id="2163011"/>
    <lineage>
        <taxon>Bacteria</taxon>
        <taxon>Pseudomonadati</taxon>
        <taxon>Pseudomonadota</taxon>
        <taxon>Betaproteobacteria</taxon>
        <taxon>Burkholderiales</taxon>
        <taxon>Alcaligenaceae</taxon>
        <taxon>Orrella</taxon>
    </lineage>
</organism>
<dbReference type="KEGG" id="boz:DBV39_00865"/>
<reference evidence="6 7" key="1">
    <citation type="submission" date="2018-04" db="EMBL/GenBank/DDBJ databases">
        <title>Bordetella sp. HZ20 isolated from seawater.</title>
        <authorList>
            <person name="Sun C."/>
        </authorList>
    </citation>
    <scope>NUCLEOTIDE SEQUENCE [LARGE SCALE GENOMIC DNA]</scope>
    <source>
        <strain evidence="6 7">HZ20</strain>
    </source>
</reference>
<accession>A0A2R4XFC7</accession>
<dbReference type="InterPro" id="IPR017508">
    <property type="entry name" value="HipA_N1"/>
</dbReference>
<evidence type="ECO:0000259" key="5">
    <source>
        <dbReference type="Pfam" id="PF13657"/>
    </source>
</evidence>
<dbReference type="GO" id="GO:0005829">
    <property type="term" value="C:cytosol"/>
    <property type="evidence" value="ECO:0007669"/>
    <property type="project" value="TreeGrafter"/>
</dbReference>
<protein>
    <recommendedName>
        <fullName evidence="8">Type II toxin-antitoxin system HipA family toxin</fullName>
    </recommendedName>
</protein>
<name>A0A2R4XFC7_9BURK</name>
<dbReference type="NCBIfam" id="TIGR03071">
    <property type="entry name" value="couple_hipA"/>
    <property type="match status" value="1"/>
</dbReference>
<dbReference type="Pfam" id="PF07804">
    <property type="entry name" value="HipA_C"/>
    <property type="match status" value="1"/>
</dbReference>
<evidence type="ECO:0000256" key="1">
    <source>
        <dbReference type="ARBA" id="ARBA00010164"/>
    </source>
</evidence>